<gene>
    <name evidence="1" type="ORF">GCM10011578_097790</name>
</gene>
<reference evidence="1" key="1">
    <citation type="journal article" date="2014" name="Int. J. Syst. Evol. Microbiol.">
        <title>Complete genome sequence of Corynebacterium casei LMG S-19264T (=DSM 44701T), isolated from a smear-ripened cheese.</title>
        <authorList>
            <consortium name="US DOE Joint Genome Institute (JGI-PGF)"/>
            <person name="Walter F."/>
            <person name="Albersmeier A."/>
            <person name="Kalinowski J."/>
            <person name="Ruckert C."/>
        </authorList>
    </citation>
    <scope>NUCLEOTIDE SEQUENCE</scope>
    <source>
        <strain evidence="1">CGMCC 4.7110</strain>
    </source>
</reference>
<dbReference type="EMBL" id="BMML01000048">
    <property type="protein sequence ID" value="GGN45637.1"/>
    <property type="molecule type" value="Genomic_DNA"/>
</dbReference>
<sequence length="87" mass="9122">MGFFDAVVTMGEVFTPLLLALSGGALSDLTLSLLLSALLVSGGGRALQNIAVGSIFTASVPDTLRPRCRAEELSNWSASVRGHWDLC</sequence>
<evidence type="ECO:0000313" key="2">
    <source>
        <dbReference type="Proteomes" id="UP000653411"/>
    </source>
</evidence>
<dbReference type="Proteomes" id="UP000653411">
    <property type="component" value="Unassembled WGS sequence"/>
</dbReference>
<name>A0A918CXJ0_9ACTN</name>
<reference evidence="1" key="2">
    <citation type="submission" date="2020-09" db="EMBL/GenBank/DDBJ databases">
        <authorList>
            <person name="Sun Q."/>
            <person name="Zhou Y."/>
        </authorList>
    </citation>
    <scope>NUCLEOTIDE SEQUENCE</scope>
    <source>
        <strain evidence="1">CGMCC 4.7110</strain>
    </source>
</reference>
<accession>A0A918CXJ0</accession>
<comment type="caution">
    <text evidence="1">The sequence shown here is derived from an EMBL/GenBank/DDBJ whole genome shotgun (WGS) entry which is preliminary data.</text>
</comment>
<evidence type="ECO:0000313" key="1">
    <source>
        <dbReference type="EMBL" id="GGN45637.1"/>
    </source>
</evidence>
<proteinExistence type="predicted"/>
<organism evidence="1 2">
    <name type="scientific">Streptomyces fuscichromogenes</name>
    <dbReference type="NCBI Taxonomy" id="1324013"/>
    <lineage>
        <taxon>Bacteria</taxon>
        <taxon>Bacillati</taxon>
        <taxon>Actinomycetota</taxon>
        <taxon>Actinomycetes</taxon>
        <taxon>Kitasatosporales</taxon>
        <taxon>Streptomycetaceae</taxon>
        <taxon>Streptomyces</taxon>
    </lineage>
</organism>
<dbReference type="AlphaFoldDB" id="A0A918CXJ0"/>
<protein>
    <submittedName>
        <fullName evidence="1">Uncharacterized protein</fullName>
    </submittedName>
</protein>
<keyword evidence="2" id="KW-1185">Reference proteome</keyword>